<evidence type="ECO:0000313" key="2">
    <source>
        <dbReference type="Proteomes" id="UP000194632"/>
    </source>
</evidence>
<proteinExistence type="predicted"/>
<reference evidence="1 2" key="1">
    <citation type="submission" date="2017-05" db="EMBL/GenBank/DDBJ databases">
        <title>Biotechnological potential of actinobacteria isolated from South African environments.</title>
        <authorList>
            <person name="Le Roes-Hill M."/>
            <person name="Prins A."/>
            <person name="Durrell K.A."/>
        </authorList>
    </citation>
    <scope>NUCLEOTIDE SEQUENCE [LARGE SCALE GENOMIC DNA]</scope>
    <source>
        <strain evidence="1">BS2</strain>
    </source>
</reference>
<evidence type="ECO:0000313" key="1">
    <source>
        <dbReference type="EMBL" id="OUC76135.1"/>
    </source>
</evidence>
<evidence type="ECO:0008006" key="3">
    <source>
        <dbReference type="Google" id="ProtNLM"/>
    </source>
</evidence>
<comment type="caution">
    <text evidence="1">The sequence shown here is derived from an EMBL/GenBank/DDBJ whole genome shotgun (WGS) entry which is preliminary data.</text>
</comment>
<dbReference type="RefSeq" id="WP_086537545.1">
    <property type="nucleotide sequence ID" value="NZ_NGFO01000040.1"/>
</dbReference>
<name>A0A243Q449_9ACTN</name>
<gene>
    <name evidence="1" type="ORF">CA982_23450</name>
</gene>
<dbReference type="OrthoDB" id="4539416at2"/>
<dbReference type="EMBL" id="NGFO01000040">
    <property type="protein sequence ID" value="OUC76135.1"/>
    <property type="molecule type" value="Genomic_DNA"/>
</dbReference>
<dbReference type="Gene3D" id="1.10.357.10">
    <property type="entry name" value="Tetracycline Repressor, domain 2"/>
    <property type="match status" value="1"/>
</dbReference>
<dbReference type="AlphaFoldDB" id="A0A243Q449"/>
<organism evidence="1 2">
    <name type="scientific">Gordonia lacunae</name>
    <dbReference type="NCBI Taxonomy" id="417102"/>
    <lineage>
        <taxon>Bacteria</taxon>
        <taxon>Bacillati</taxon>
        <taxon>Actinomycetota</taxon>
        <taxon>Actinomycetes</taxon>
        <taxon>Mycobacteriales</taxon>
        <taxon>Gordoniaceae</taxon>
        <taxon>Gordonia</taxon>
    </lineage>
</organism>
<sequence length="177" mass="18989">MDEITLRLVTAEAGLNARYVYEEFGGLDGFIRAGYETAVGQFRDHIDGALGADVDETADDVAVIVSAICTFVERQQHKARLIVVDSLKVPALSDRRKQAIDHFTGAFARRLGAQRAYAHIPRDQLALTARFLVGATGEVIVGTIDHSVPGTPTTHVPALTALFTGALSQRSSTAPTD</sequence>
<keyword evidence="2" id="KW-1185">Reference proteome</keyword>
<protein>
    <recommendedName>
        <fullName evidence="3">TetR family transcriptional regulator</fullName>
    </recommendedName>
</protein>
<dbReference type="Proteomes" id="UP000194632">
    <property type="component" value="Unassembled WGS sequence"/>
</dbReference>
<accession>A0A243Q449</accession>